<dbReference type="EMBL" id="ML119666">
    <property type="protein sequence ID" value="RPA83216.1"/>
    <property type="molecule type" value="Genomic_DNA"/>
</dbReference>
<feature type="region of interest" description="Disordered" evidence="1">
    <location>
        <begin position="1"/>
        <end position="27"/>
    </location>
</feature>
<gene>
    <name evidence="3" type="ORF">BJ508DRAFT_304953</name>
</gene>
<sequence>MSDIGIPVNMPENSSSRSEAESIDEGRAQRTMERFGFASTNPPVAEMNAALDLLTTTIDTTTRAVSPLAQGLGSEDWTFGAALTLFYVIARLPSVHLIVPGSGIEAREGTLDNSLRGCLTEVIAEFVDRIHLRCLPEDFTIYQDVGIDADYESLRAFAQQMRIMIRLSRQILEPVTLRQFSAEGATRFACSTVKLYWKRFYYLIALLLCLTAVSRFSIELVVHQPVMEGMLTASRFSAFSSSMNTG</sequence>
<organism evidence="3 4">
    <name type="scientific">Ascobolus immersus RN42</name>
    <dbReference type="NCBI Taxonomy" id="1160509"/>
    <lineage>
        <taxon>Eukaryota</taxon>
        <taxon>Fungi</taxon>
        <taxon>Dikarya</taxon>
        <taxon>Ascomycota</taxon>
        <taxon>Pezizomycotina</taxon>
        <taxon>Pezizomycetes</taxon>
        <taxon>Pezizales</taxon>
        <taxon>Ascobolaceae</taxon>
        <taxon>Ascobolus</taxon>
    </lineage>
</organism>
<evidence type="ECO:0000313" key="4">
    <source>
        <dbReference type="Proteomes" id="UP000275078"/>
    </source>
</evidence>
<evidence type="ECO:0000256" key="1">
    <source>
        <dbReference type="SAM" id="MobiDB-lite"/>
    </source>
</evidence>
<reference evidence="3 4" key="1">
    <citation type="journal article" date="2018" name="Nat. Ecol. Evol.">
        <title>Pezizomycetes genomes reveal the molecular basis of ectomycorrhizal truffle lifestyle.</title>
        <authorList>
            <person name="Murat C."/>
            <person name="Payen T."/>
            <person name="Noel B."/>
            <person name="Kuo A."/>
            <person name="Morin E."/>
            <person name="Chen J."/>
            <person name="Kohler A."/>
            <person name="Krizsan K."/>
            <person name="Balestrini R."/>
            <person name="Da Silva C."/>
            <person name="Montanini B."/>
            <person name="Hainaut M."/>
            <person name="Levati E."/>
            <person name="Barry K.W."/>
            <person name="Belfiori B."/>
            <person name="Cichocki N."/>
            <person name="Clum A."/>
            <person name="Dockter R.B."/>
            <person name="Fauchery L."/>
            <person name="Guy J."/>
            <person name="Iotti M."/>
            <person name="Le Tacon F."/>
            <person name="Lindquist E.A."/>
            <person name="Lipzen A."/>
            <person name="Malagnac F."/>
            <person name="Mello A."/>
            <person name="Molinier V."/>
            <person name="Miyauchi S."/>
            <person name="Poulain J."/>
            <person name="Riccioni C."/>
            <person name="Rubini A."/>
            <person name="Sitrit Y."/>
            <person name="Splivallo R."/>
            <person name="Traeger S."/>
            <person name="Wang M."/>
            <person name="Zifcakova L."/>
            <person name="Wipf D."/>
            <person name="Zambonelli A."/>
            <person name="Paolocci F."/>
            <person name="Nowrousian M."/>
            <person name="Ottonello S."/>
            <person name="Baldrian P."/>
            <person name="Spatafora J.W."/>
            <person name="Henrissat B."/>
            <person name="Nagy L.G."/>
            <person name="Aury J.M."/>
            <person name="Wincker P."/>
            <person name="Grigoriev I.V."/>
            <person name="Bonfante P."/>
            <person name="Martin F.M."/>
        </authorList>
    </citation>
    <scope>NUCLEOTIDE SEQUENCE [LARGE SCALE GENOMIC DNA]</scope>
    <source>
        <strain evidence="3 4">RN42</strain>
    </source>
</reference>
<evidence type="ECO:0000256" key="2">
    <source>
        <dbReference type="SAM" id="Phobius"/>
    </source>
</evidence>
<name>A0A3N4ICL6_ASCIM</name>
<evidence type="ECO:0000313" key="3">
    <source>
        <dbReference type="EMBL" id="RPA83216.1"/>
    </source>
</evidence>
<feature type="compositionally biased region" description="Basic and acidic residues" evidence="1">
    <location>
        <begin position="18"/>
        <end position="27"/>
    </location>
</feature>
<keyword evidence="2" id="KW-0812">Transmembrane</keyword>
<feature type="transmembrane region" description="Helical" evidence="2">
    <location>
        <begin position="200"/>
        <end position="218"/>
    </location>
</feature>
<keyword evidence="2" id="KW-1133">Transmembrane helix</keyword>
<proteinExistence type="predicted"/>
<protein>
    <submittedName>
        <fullName evidence="3">Uncharacterized protein</fullName>
    </submittedName>
</protein>
<keyword evidence="4" id="KW-1185">Reference proteome</keyword>
<keyword evidence="2" id="KW-0472">Membrane</keyword>
<dbReference type="AlphaFoldDB" id="A0A3N4ICL6"/>
<accession>A0A3N4ICL6</accession>
<dbReference type="Proteomes" id="UP000275078">
    <property type="component" value="Unassembled WGS sequence"/>
</dbReference>